<dbReference type="GO" id="GO:0005524">
    <property type="term" value="F:ATP binding"/>
    <property type="evidence" value="ECO:0007669"/>
    <property type="project" value="InterPro"/>
</dbReference>
<evidence type="ECO:0000313" key="4">
    <source>
        <dbReference type="Proteomes" id="UP000321089"/>
    </source>
</evidence>
<protein>
    <recommendedName>
        <fullName evidence="5">AAA family ATPase</fullName>
    </recommendedName>
</protein>
<organism evidence="3 4">
    <name type="scientific">Clostridium butyricum</name>
    <dbReference type="NCBI Taxonomy" id="1492"/>
    <lineage>
        <taxon>Bacteria</taxon>
        <taxon>Bacillati</taxon>
        <taxon>Bacillota</taxon>
        <taxon>Clostridia</taxon>
        <taxon>Eubacteriales</taxon>
        <taxon>Clostridiaceae</taxon>
        <taxon>Clostridium</taxon>
    </lineage>
</organism>
<dbReference type="InterPro" id="IPR027417">
    <property type="entry name" value="P-loop_NTPase"/>
</dbReference>
<dbReference type="GO" id="GO:0016887">
    <property type="term" value="F:ATP hydrolysis activity"/>
    <property type="evidence" value="ECO:0007669"/>
    <property type="project" value="InterPro"/>
</dbReference>
<name>A0A512TRJ2_CLOBU</name>
<dbReference type="RefSeq" id="WP_146868974.1">
    <property type="nucleotide sequence ID" value="NZ_BKBC01000054.1"/>
</dbReference>
<sequence length="326" mass="37721">MSIKSIELKNFTVFNDLKLNFSKGINIFVGENGTGKTQLLKAIYADLKISKSRDIDDISRYFKCVNDNNQFFVRQIKPLFLKVEALGIENNSDKNYLMGKGSYEISYPSREVKCTFIPAKDMLTHSKGFVSMADKFSEFPFDKTLVDIIKIAGEWQLKEIPKIALKILPKLENMMNGTVVIENDEFYIKKHNNEMVNFSVEAEGVKKIGLLWQLLMNENITADTVLLWDEPEANINPKFIPDLVEILIELQRQGVQIFITTHNYILAKYFGVKKMENDEVMYYSLYRNDDGNVNCENNEIFSELKNNAIMDTFINLYKDEVERAMK</sequence>
<dbReference type="PANTHER" id="PTHR43581">
    <property type="entry name" value="ATP/GTP PHOSPHATASE"/>
    <property type="match status" value="1"/>
</dbReference>
<evidence type="ECO:0008006" key="5">
    <source>
        <dbReference type="Google" id="ProtNLM"/>
    </source>
</evidence>
<dbReference type="EMBL" id="BKBC01000054">
    <property type="protein sequence ID" value="GEQ22618.1"/>
    <property type="molecule type" value="Genomic_DNA"/>
</dbReference>
<proteinExistence type="predicted"/>
<dbReference type="Pfam" id="PF13476">
    <property type="entry name" value="AAA_23"/>
    <property type="match status" value="1"/>
</dbReference>
<reference evidence="3 4" key="1">
    <citation type="submission" date="2019-07" db="EMBL/GenBank/DDBJ databases">
        <title>Whole genome shotgun sequence of Clostridium butyricum NBRC 3858.</title>
        <authorList>
            <person name="Hosoyama A."/>
            <person name="Uohara A."/>
            <person name="Ohji S."/>
            <person name="Ichikawa N."/>
        </authorList>
    </citation>
    <scope>NUCLEOTIDE SEQUENCE [LARGE SCALE GENOMIC DNA]</scope>
    <source>
        <strain evidence="3 4">NBRC 3858</strain>
    </source>
</reference>
<accession>A0A512TRJ2</accession>
<gene>
    <name evidence="3" type="ORF">CBU02nite_31240</name>
</gene>
<dbReference type="CDD" id="cd00267">
    <property type="entry name" value="ABC_ATPase"/>
    <property type="match status" value="1"/>
</dbReference>
<dbReference type="SUPFAM" id="SSF52540">
    <property type="entry name" value="P-loop containing nucleoside triphosphate hydrolases"/>
    <property type="match status" value="1"/>
</dbReference>
<feature type="domain" description="Rad50/SbcC-type AAA" evidence="2">
    <location>
        <begin position="5"/>
        <end position="43"/>
    </location>
</feature>
<evidence type="ECO:0000313" key="3">
    <source>
        <dbReference type="EMBL" id="GEQ22618.1"/>
    </source>
</evidence>
<evidence type="ECO:0000259" key="2">
    <source>
        <dbReference type="Pfam" id="PF13476"/>
    </source>
</evidence>
<dbReference type="Gene3D" id="3.40.50.300">
    <property type="entry name" value="P-loop containing nucleotide triphosphate hydrolases"/>
    <property type="match status" value="2"/>
</dbReference>
<dbReference type="Pfam" id="PF13304">
    <property type="entry name" value="AAA_21"/>
    <property type="match status" value="1"/>
</dbReference>
<dbReference type="GO" id="GO:0006302">
    <property type="term" value="P:double-strand break repair"/>
    <property type="evidence" value="ECO:0007669"/>
    <property type="project" value="InterPro"/>
</dbReference>
<dbReference type="InterPro" id="IPR051396">
    <property type="entry name" value="Bact_Antivir_Def_Nuclease"/>
</dbReference>
<evidence type="ECO:0000259" key="1">
    <source>
        <dbReference type="Pfam" id="PF13304"/>
    </source>
</evidence>
<dbReference type="Proteomes" id="UP000321089">
    <property type="component" value="Unassembled WGS sequence"/>
</dbReference>
<dbReference type="InterPro" id="IPR003959">
    <property type="entry name" value="ATPase_AAA_core"/>
</dbReference>
<dbReference type="PANTHER" id="PTHR43581:SF2">
    <property type="entry name" value="EXCINUCLEASE ATPASE SUBUNIT"/>
    <property type="match status" value="1"/>
</dbReference>
<dbReference type="AlphaFoldDB" id="A0A512TRJ2"/>
<dbReference type="InterPro" id="IPR038729">
    <property type="entry name" value="Rad50/SbcC_AAA"/>
</dbReference>
<feature type="domain" description="ATPase AAA-type core" evidence="1">
    <location>
        <begin position="173"/>
        <end position="265"/>
    </location>
</feature>
<comment type="caution">
    <text evidence="3">The sequence shown here is derived from an EMBL/GenBank/DDBJ whole genome shotgun (WGS) entry which is preliminary data.</text>
</comment>